<gene>
    <name evidence="3" type="ORF">BCR33DRAFT_717443</name>
</gene>
<keyword evidence="1" id="KW-0812">Transmembrane</keyword>
<reference evidence="3 4" key="1">
    <citation type="submission" date="2016-07" db="EMBL/GenBank/DDBJ databases">
        <title>Pervasive Adenine N6-methylation of Active Genes in Fungi.</title>
        <authorList>
            <consortium name="DOE Joint Genome Institute"/>
            <person name="Mondo S.J."/>
            <person name="Dannebaum R.O."/>
            <person name="Kuo R.C."/>
            <person name="Labutti K."/>
            <person name="Haridas S."/>
            <person name="Kuo A."/>
            <person name="Salamov A."/>
            <person name="Ahrendt S.R."/>
            <person name="Lipzen A."/>
            <person name="Sullivan W."/>
            <person name="Andreopoulos W.B."/>
            <person name="Clum A."/>
            <person name="Lindquist E."/>
            <person name="Daum C."/>
            <person name="Ramamoorthy G.K."/>
            <person name="Gryganskyi A."/>
            <person name="Culley D."/>
            <person name="Magnuson J.K."/>
            <person name="James T.Y."/>
            <person name="O'Malley M.A."/>
            <person name="Stajich J.E."/>
            <person name="Spatafora J.W."/>
            <person name="Visel A."/>
            <person name="Grigoriev I.V."/>
        </authorList>
    </citation>
    <scope>NUCLEOTIDE SEQUENCE [LARGE SCALE GENOMIC DNA]</scope>
    <source>
        <strain evidence="3 4">JEL800</strain>
    </source>
</reference>
<evidence type="ECO:0000256" key="1">
    <source>
        <dbReference type="SAM" id="Phobius"/>
    </source>
</evidence>
<dbReference type="OrthoDB" id="332863at2759"/>
<dbReference type="STRING" id="329046.A0A1Y2C9U0"/>
<sequence length="460" mass="51097">MDDGWLRVARLLSNIGPHTFALTRRQKVFCGVAGVGLVAAVSASAIGVEYSPNSVAASLGGPFTVSADSSVAELRNDRRHWIGGGGGFANPWPSFKDVPFAVPFAKLMLFGDKKPKVPIAADRVRAQHINWDRIRKDANYDKMHLTWLSHAAFLLSVPGANILLDPCLSDRCSPLSWAGPSRIVNPPCKLEELDVDVCVISHNHYDHLDLDVMKKLVEKKKDILFFVPMGNKKLLVDAGISNVIECDWWDSYKLHKPASQDSPVESNVQITCTPSQHFSSRTLWDKNKTLWSSWHIQSTVNQDDNEDDDNTNILAEANLNEPISSTSATSNPNTITKKFFFGGDTGYRTVLQGDSEDDVATCPAFREIHSHFGDTDLAALPIGAYAPRHLLSNVHCSPRDAIDIHHDLHAKKSVAMHWGTFVLSREDVMEPPRLLRQEMEKRGMREEEFVVVDIGETVTV</sequence>
<accession>A0A1Y2C9U0</accession>
<keyword evidence="1" id="KW-0472">Membrane</keyword>
<dbReference type="Proteomes" id="UP000193642">
    <property type="component" value="Unassembled WGS sequence"/>
</dbReference>
<protein>
    <submittedName>
        <fullName evidence="3">Metallo-hydrolase/oxidoreductase</fullName>
    </submittedName>
</protein>
<comment type="caution">
    <text evidence="3">The sequence shown here is derived from an EMBL/GenBank/DDBJ whole genome shotgun (WGS) entry which is preliminary data.</text>
</comment>
<dbReference type="GO" id="GO:0070292">
    <property type="term" value="P:N-acylphosphatidylethanolamine metabolic process"/>
    <property type="evidence" value="ECO:0007669"/>
    <property type="project" value="TreeGrafter"/>
</dbReference>
<dbReference type="PANTHER" id="PTHR15032">
    <property type="entry name" value="N-ACYL-PHOSPHATIDYLETHANOLAMINE-HYDROLYZING PHOSPHOLIPASE D"/>
    <property type="match status" value="1"/>
</dbReference>
<feature type="transmembrane region" description="Helical" evidence="1">
    <location>
        <begin position="28"/>
        <end position="48"/>
    </location>
</feature>
<keyword evidence="3" id="KW-0378">Hydrolase</keyword>
<feature type="domain" description="Metallo-beta-lactamase" evidence="2">
    <location>
        <begin position="337"/>
        <end position="418"/>
    </location>
</feature>
<evidence type="ECO:0000259" key="2">
    <source>
        <dbReference type="Pfam" id="PF12706"/>
    </source>
</evidence>
<name>A0A1Y2C9U0_9FUNG</name>
<dbReference type="PANTHER" id="PTHR15032:SF4">
    <property type="entry name" value="N-ACYL-PHOSPHATIDYLETHANOLAMINE-HYDROLYZING PHOSPHOLIPASE D"/>
    <property type="match status" value="1"/>
</dbReference>
<dbReference type="GO" id="GO:0070291">
    <property type="term" value="P:N-acylethanolamine metabolic process"/>
    <property type="evidence" value="ECO:0007669"/>
    <property type="project" value="TreeGrafter"/>
</dbReference>
<dbReference type="InterPro" id="IPR036866">
    <property type="entry name" value="RibonucZ/Hydroxyglut_hydro"/>
</dbReference>
<dbReference type="SUPFAM" id="SSF56281">
    <property type="entry name" value="Metallo-hydrolase/oxidoreductase"/>
    <property type="match status" value="1"/>
</dbReference>
<dbReference type="GO" id="GO:0070290">
    <property type="term" value="F:N-acylphosphatidylethanolamine-specific phospholipase D activity"/>
    <property type="evidence" value="ECO:0007669"/>
    <property type="project" value="TreeGrafter"/>
</dbReference>
<evidence type="ECO:0000313" key="3">
    <source>
        <dbReference type="EMBL" id="ORY43803.1"/>
    </source>
</evidence>
<evidence type="ECO:0000313" key="4">
    <source>
        <dbReference type="Proteomes" id="UP000193642"/>
    </source>
</evidence>
<keyword evidence="1" id="KW-1133">Transmembrane helix</keyword>
<keyword evidence="4" id="KW-1185">Reference proteome</keyword>
<dbReference type="AlphaFoldDB" id="A0A1Y2C9U0"/>
<dbReference type="Gene3D" id="3.60.15.10">
    <property type="entry name" value="Ribonuclease Z/Hydroxyacylglutathione hydrolase-like"/>
    <property type="match status" value="1"/>
</dbReference>
<dbReference type="EMBL" id="MCGO01000024">
    <property type="protein sequence ID" value="ORY43803.1"/>
    <property type="molecule type" value="Genomic_DNA"/>
</dbReference>
<dbReference type="GO" id="GO:0005737">
    <property type="term" value="C:cytoplasm"/>
    <property type="evidence" value="ECO:0007669"/>
    <property type="project" value="TreeGrafter"/>
</dbReference>
<proteinExistence type="predicted"/>
<dbReference type="Pfam" id="PF12706">
    <property type="entry name" value="Lactamase_B_2"/>
    <property type="match status" value="2"/>
</dbReference>
<organism evidence="3 4">
    <name type="scientific">Rhizoclosmatium globosum</name>
    <dbReference type="NCBI Taxonomy" id="329046"/>
    <lineage>
        <taxon>Eukaryota</taxon>
        <taxon>Fungi</taxon>
        <taxon>Fungi incertae sedis</taxon>
        <taxon>Chytridiomycota</taxon>
        <taxon>Chytridiomycota incertae sedis</taxon>
        <taxon>Chytridiomycetes</taxon>
        <taxon>Chytridiales</taxon>
        <taxon>Chytriomycetaceae</taxon>
        <taxon>Rhizoclosmatium</taxon>
    </lineage>
</organism>
<dbReference type="InterPro" id="IPR001279">
    <property type="entry name" value="Metallo-B-lactamas"/>
</dbReference>
<feature type="domain" description="Metallo-beta-lactamase" evidence="2">
    <location>
        <begin position="161"/>
        <end position="298"/>
    </location>
</feature>